<dbReference type="GO" id="GO:0003700">
    <property type="term" value="F:DNA-binding transcription factor activity"/>
    <property type="evidence" value="ECO:0007669"/>
    <property type="project" value="TreeGrafter"/>
</dbReference>
<evidence type="ECO:0000313" key="6">
    <source>
        <dbReference type="EMBL" id="GEO15827.1"/>
    </source>
</evidence>
<name>A0A512BVF4_9HYPH</name>
<dbReference type="Gene3D" id="2.60.120.10">
    <property type="entry name" value="Jelly Rolls"/>
    <property type="match status" value="1"/>
</dbReference>
<gene>
    <name evidence="6" type="ORF">MAE02_35230</name>
</gene>
<dbReference type="InterPro" id="IPR014710">
    <property type="entry name" value="RmlC-like_jellyroll"/>
</dbReference>
<dbReference type="Pfam" id="PF00027">
    <property type="entry name" value="cNMP_binding"/>
    <property type="match status" value="1"/>
</dbReference>
<dbReference type="InterPro" id="IPR018490">
    <property type="entry name" value="cNMP-bd_dom_sf"/>
</dbReference>
<dbReference type="EMBL" id="BJYU01000049">
    <property type="protein sequence ID" value="GEO15827.1"/>
    <property type="molecule type" value="Genomic_DNA"/>
</dbReference>
<evidence type="ECO:0000256" key="2">
    <source>
        <dbReference type="ARBA" id="ARBA00023125"/>
    </source>
</evidence>
<dbReference type="PANTHER" id="PTHR24567:SF68">
    <property type="entry name" value="DNA-BINDING TRANSCRIPTIONAL DUAL REGULATOR CRP"/>
    <property type="match status" value="1"/>
</dbReference>
<dbReference type="Pfam" id="PF13545">
    <property type="entry name" value="HTH_Crp_2"/>
    <property type="match status" value="1"/>
</dbReference>
<keyword evidence="2" id="KW-0238">DNA-binding</keyword>
<evidence type="ECO:0000256" key="1">
    <source>
        <dbReference type="ARBA" id="ARBA00023015"/>
    </source>
</evidence>
<dbReference type="InterPro" id="IPR000595">
    <property type="entry name" value="cNMP-bd_dom"/>
</dbReference>
<dbReference type="CDD" id="cd00038">
    <property type="entry name" value="CAP_ED"/>
    <property type="match status" value="1"/>
</dbReference>
<feature type="domain" description="HTH crp-type" evidence="5">
    <location>
        <begin position="142"/>
        <end position="214"/>
    </location>
</feature>
<evidence type="ECO:0000259" key="4">
    <source>
        <dbReference type="PROSITE" id="PS50042"/>
    </source>
</evidence>
<dbReference type="SUPFAM" id="SSF46785">
    <property type="entry name" value="Winged helix' DNA-binding domain"/>
    <property type="match status" value="1"/>
</dbReference>
<dbReference type="PROSITE" id="PS50042">
    <property type="entry name" value="CNMP_BINDING_3"/>
    <property type="match status" value="1"/>
</dbReference>
<dbReference type="PROSITE" id="PS51063">
    <property type="entry name" value="HTH_CRP_2"/>
    <property type="match status" value="1"/>
</dbReference>
<dbReference type="AlphaFoldDB" id="A0A512BVF4"/>
<dbReference type="SMART" id="SM00100">
    <property type="entry name" value="cNMP"/>
    <property type="match status" value="1"/>
</dbReference>
<dbReference type="PANTHER" id="PTHR24567">
    <property type="entry name" value="CRP FAMILY TRANSCRIPTIONAL REGULATORY PROTEIN"/>
    <property type="match status" value="1"/>
</dbReference>
<comment type="caution">
    <text evidence="6">The sequence shown here is derived from an EMBL/GenBank/DDBJ whole genome shotgun (WGS) entry which is preliminary data.</text>
</comment>
<organism evidence="6 7">
    <name type="scientific">Microvirga aerophila</name>
    <dbReference type="NCBI Taxonomy" id="670291"/>
    <lineage>
        <taxon>Bacteria</taxon>
        <taxon>Pseudomonadati</taxon>
        <taxon>Pseudomonadota</taxon>
        <taxon>Alphaproteobacteria</taxon>
        <taxon>Hyphomicrobiales</taxon>
        <taxon>Methylobacteriaceae</taxon>
        <taxon>Microvirga</taxon>
    </lineage>
</organism>
<dbReference type="GO" id="GO:0005829">
    <property type="term" value="C:cytosol"/>
    <property type="evidence" value="ECO:0007669"/>
    <property type="project" value="TreeGrafter"/>
</dbReference>
<dbReference type="OrthoDB" id="3182344at2"/>
<dbReference type="InterPro" id="IPR036390">
    <property type="entry name" value="WH_DNA-bd_sf"/>
</dbReference>
<accession>A0A512BVF4</accession>
<keyword evidence="3" id="KW-0804">Transcription</keyword>
<dbReference type="GO" id="GO:0003677">
    <property type="term" value="F:DNA binding"/>
    <property type="evidence" value="ECO:0007669"/>
    <property type="project" value="UniProtKB-KW"/>
</dbReference>
<dbReference type="SUPFAM" id="SSF51206">
    <property type="entry name" value="cAMP-binding domain-like"/>
    <property type="match status" value="1"/>
</dbReference>
<evidence type="ECO:0000313" key="7">
    <source>
        <dbReference type="Proteomes" id="UP000321085"/>
    </source>
</evidence>
<evidence type="ECO:0000256" key="3">
    <source>
        <dbReference type="ARBA" id="ARBA00023163"/>
    </source>
</evidence>
<dbReference type="Proteomes" id="UP000321085">
    <property type="component" value="Unassembled WGS sequence"/>
</dbReference>
<dbReference type="InterPro" id="IPR012318">
    <property type="entry name" value="HTH_CRP"/>
</dbReference>
<evidence type="ECO:0000259" key="5">
    <source>
        <dbReference type="PROSITE" id="PS51063"/>
    </source>
</evidence>
<proteinExistence type="predicted"/>
<feature type="domain" description="Cyclic nucleotide-binding" evidence="4">
    <location>
        <begin position="27"/>
        <end position="128"/>
    </location>
</feature>
<sequence length="228" mass="26148">MSRLSGVLLFKGLPIDLAPYEARSKWRRFDPEEILVDFDELSTDVYFLLAGDVRVLMRTAAGKEVILDEMRPGELFGELAAMDGIKRSANVTALTRGETCVMPASVFREIVFSYRDVADRLFCLMSSRIRELNARFMEQTVLDLRHRLYSELLRLSSPRGERIGERVITPPPFHHIMAARIGCRREQVTREFTMMSQEGLIERTRGALILRQPDILQARVAEAMREEA</sequence>
<keyword evidence="7" id="KW-1185">Reference proteome</keyword>
<reference evidence="6 7" key="1">
    <citation type="submission" date="2019-07" db="EMBL/GenBank/DDBJ databases">
        <title>Whole genome shotgun sequence of Microvirga aerophila NBRC 106136.</title>
        <authorList>
            <person name="Hosoyama A."/>
            <person name="Uohara A."/>
            <person name="Ohji S."/>
            <person name="Ichikawa N."/>
        </authorList>
    </citation>
    <scope>NUCLEOTIDE SEQUENCE [LARGE SCALE GENOMIC DNA]</scope>
    <source>
        <strain evidence="6 7">NBRC 106136</strain>
    </source>
</reference>
<dbReference type="InterPro" id="IPR050397">
    <property type="entry name" value="Env_Response_Regulators"/>
</dbReference>
<keyword evidence="1" id="KW-0805">Transcription regulation</keyword>
<protein>
    <submittedName>
        <fullName evidence="6">Transcriptional regulator</fullName>
    </submittedName>
</protein>
<dbReference type="RefSeq" id="WP_114185063.1">
    <property type="nucleotide sequence ID" value="NZ_BJYU01000049.1"/>
</dbReference>